<dbReference type="Pfam" id="PF01400">
    <property type="entry name" value="Astacin"/>
    <property type="match status" value="1"/>
</dbReference>
<keyword evidence="6" id="KW-1185">Reference proteome</keyword>
<gene>
    <name evidence="5" type="ORF">TELCIR_14116</name>
</gene>
<dbReference type="SMART" id="SM00235">
    <property type="entry name" value="ZnMc"/>
    <property type="match status" value="1"/>
</dbReference>
<keyword evidence="2 3" id="KW-0862">Zinc</keyword>
<dbReference type="Proteomes" id="UP000230423">
    <property type="component" value="Unassembled WGS sequence"/>
</dbReference>
<dbReference type="GO" id="GO:0008270">
    <property type="term" value="F:zinc ion binding"/>
    <property type="evidence" value="ECO:0007669"/>
    <property type="project" value="UniProtKB-UniRule"/>
</dbReference>
<protein>
    <recommendedName>
        <fullName evidence="3">Metalloendopeptidase</fullName>
        <ecNumber evidence="3">3.4.24.-</ecNumber>
    </recommendedName>
</protein>
<dbReference type="InterPro" id="IPR001506">
    <property type="entry name" value="Peptidase_M12A"/>
</dbReference>
<keyword evidence="2 3" id="KW-0482">Metalloprotease</keyword>
<dbReference type="EMBL" id="KZ350058">
    <property type="protein sequence ID" value="PIO64262.1"/>
    <property type="molecule type" value="Genomic_DNA"/>
</dbReference>
<dbReference type="GO" id="GO:0006508">
    <property type="term" value="P:proteolysis"/>
    <property type="evidence" value="ECO:0007669"/>
    <property type="project" value="UniProtKB-KW"/>
</dbReference>
<evidence type="ECO:0000256" key="1">
    <source>
        <dbReference type="ARBA" id="ARBA00023157"/>
    </source>
</evidence>
<feature type="binding site" evidence="2">
    <location>
        <position position="151"/>
    </location>
    <ligand>
        <name>Zn(2+)</name>
        <dbReference type="ChEBI" id="CHEBI:29105"/>
        <note>catalytic</note>
    </ligand>
</feature>
<keyword evidence="2 3" id="KW-0378">Hydrolase</keyword>
<feature type="binding site" evidence="2">
    <location>
        <position position="145"/>
    </location>
    <ligand>
        <name>Zn(2+)</name>
        <dbReference type="ChEBI" id="CHEBI:29105"/>
        <note>catalytic</note>
    </ligand>
</feature>
<dbReference type="PANTHER" id="PTHR10127:SF831">
    <property type="entry name" value="ZINC METALLOPROTEINASE NAS-37"/>
    <property type="match status" value="1"/>
</dbReference>
<dbReference type="PANTHER" id="PTHR10127">
    <property type="entry name" value="DISCOIDIN, CUB, EGF, LAMININ , AND ZINC METALLOPROTEASE DOMAIN CONTAINING"/>
    <property type="match status" value="1"/>
</dbReference>
<dbReference type="PRINTS" id="PR00480">
    <property type="entry name" value="ASTACIN"/>
</dbReference>
<dbReference type="SUPFAM" id="SSF55486">
    <property type="entry name" value="Metalloproteases ('zincins'), catalytic domain"/>
    <property type="match status" value="1"/>
</dbReference>
<dbReference type="InterPro" id="IPR024079">
    <property type="entry name" value="MetalloPept_cat_dom_sf"/>
</dbReference>
<feature type="domain" description="Peptidase M12A" evidence="4">
    <location>
        <begin position="50"/>
        <end position="189"/>
    </location>
</feature>
<organism evidence="5 6">
    <name type="scientific">Teladorsagia circumcincta</name>
    <name type="common">Brown stomach worm</name>
    <name type="synonym">Ostertagia circumcincta</name>
    <dbReference type="NCBI Taxonomy" id="45464"/>
    <lineage>
        <taxon>Eukaryota</taxon>
        <taxon>Metazoa</taxon>
        <taxon>Ecdysozoa</taxon>
        <taxon>Nematoda</taxon>
        <taxon>Chromadorea</taxon>
        <taxon>Rhabditida</taxon>
        <taxon>Rhabditina</taxon>
        <taxon>Rhabditomorpha</taxon>
        <taxon>Strongyloidea</taxon>
        <taxon>Trichostrongylidae</taxon>
        <taxon>Teladorsagia</taxon>
    </lineage>
</organism>
<evidence type="ECO:0000259" key="4">
    <source>
        <dbReference type="PROSITE" id="PS51864"/>
    </source>
</evidence>
<dbReference type="AlphaFoldDB" id="A0A2G9U3J2"/>
<name>A0A2G9U3J2_TELCI</name>
<sequence length="189" mass="21179">MIKALLLFVVLLDISFSLSVRSKTASTKTGDGGFTAPLDVVGTYEESNARAKRQASERAARWAKNTVYYYFDTSIVDKALIRRKLKSIRDRTCINFVENATAVNRIKVTQGEACKSHVGMKGGEQIMSLPDPKTNNGAVEHEFMHALGFLHTYVRHDRNSYIKVNLTNVKESCEAIYEPKTSKAQEVEN</sequence>
<feature type="binding site" evidence="2">
    <location>
        <position position="141"/>
    </location>
    <ligand>
        <name>Zn(2+)</name>
        <dbReference type="ChEBI" id="CHEBI:29105"/>
        <note>catalytic</note>
    </ligand>
</feature>
<evidence type="ECO:0000313" key="6">
    <source>
        <dbReference type="Proteomes" id="UP000230423"/>
    </source>
</evidence>
<keyword evidence="2 3" id="KW-0645">Protease</keyword>
<dbReference type="OrthoDB" id="291007at2759"/>
<evidence type="ECO:0000313" key="5">
    <source>
        <dbReference type="EMBL" id="PIO64262.1"/>
    </source>
</evidence>
<keyword evidence="3" id="KW-0732">Signal</keyword>
<dbReference type="Gene3D" id="3.40.390.10">
    <property type="entry name" value="Collagenase (Catalytic Domain)"/>
    <property type="match status" value="1"/>
</dbReference>
<reference evidence="5 6" key="1">
    <citation type="submission" date="2015-09" db="EMBL/GenBank/DDBJ databases">
        <title>Draft genome of the parasitic nematode Teladorsagia circumcincta isolate WARC Sus (inbred).</title>
        <authorList>
            <person name="Mitreva M."/>
        </authorList>
    </citation>
    <scope>NUCLEOTIDE SEQUENCE [LARGE SCALE GENOMIC DNA]</scope>
    <source>
        <strain evidence="5 6">S</strain>
    </source>
</reference>
<dbReference type="InterPro" id="IPR006026">
    <property type="entry name" value="Peptidase_Metallo"/>
</dbReference>
<feature type="signal peptide" evidence="3">
    <location>
        <begin position="1"/>
        <end position="19"/>
    </location>
</feature>
<comment type="cofactor">
    <cofactor evidence="2 3">
        <name>Zn(2+)</name>
        <dbReference type="ChEBI" id="CHEBI:29105"/>
    </cofactor>
    <text evidence="2 3">Binds 1 zinc ion per subunit.</text>
</comment>
<proteinExistence type="predicted"/>
<feature type="chain" id="PRO_5013428402" description="Metalloendopeptidase" evidence="3">
    <location>
        <begin position="20"/>
        <end position="189"/>
    </location>
</feature>
<evidence type="ECO:0000256" key="2">
    <source>
        <dbReference type="PROSITE-ProRule" id="PRU01211"/>
    </source>
</evidence>
<evidence type="ECO:0000256" key="3">
    <source>
        <dbReference type="RuleBase" id="RU361183"/>
    </source>
</evidence>
<keyword evidence="1" id="KW-1015">Disulfide bond</keyword>
<dbReference type="GO" id="GO:0004222">
    <property type="term" value="F:metalloendopeptidase activity"/>
    <property type="evidence" value="ECO:0007669"/>
    <property type="project" value="UniProtKB-UniRule"/>
</dbReference>
<comment type="caution">
    <text evidence="2">Lacks conserved residue(s) required for the propagation of feature annotation.</text>
</comment>
<accession>A0A2G9U3J2</accession>
<keyword evidence="2 3" id="KW-0479">Metal-binding</keyword>
<feature type="active site" evidence="2">
    <location>
        <position position="142"/>
    </location>
</feature>
<dbReference type="EC" id="3.4.24.-" evidence="3"/>
<dbReference type="PROSITE" id="PS51864">
    <property type="entry name" value="ASTACIN"/>
    <property type="match status" value="1"/>
</dbReference>